<evidence type="ECO:0000256" key="1">
    <source>
        <dbReference type="SAM" id="MobiDB-lite"/>
    </source>
</evidence>
<dbReference type="EMBL" id="CADCVU010000041">
    <property type="protein sequence ID" value="CAA9485793.1"/>
    <property type="molecule type" value="Genomic_DNA"/>
</dbReference>
<dbReference type="AlphaFoldDB" id="A0A6J4S430"/>
<feature type="region of interest" description="Disordered" evidence="1">
    <location>
        <begin position="1"/>
        <end position="78"/>
    </location>
</feature>
<gene>
    <name evidence="3" type="ORF">AVDCRST_MAG45-441</name>
</gene>
<dbReference type="InterPro" id="IPR052509">
    <property type="entry name" value="Metal_resp_DNA-bind_regulator"/>
</dbReference>
<feature type="compositionally biased region" description="Basic and acidic residues" evidence="1">
    <location>
        <begin position="53"/>
        <end position="63"/>
    </location>
</feature>
<dbReference type="SUPFAM" id="SSF46785">
    <property type="entry name" value="Winged helix' DNA-binding domain"/>
    <property type="match status" value="1"/>
</dbReference>
<accession>A0A6J4S430</accession>
<dbReference type="PANTHER" id="PTHR33169:SF14">
    <property type="entry name" value="TRANSCRIPTIONAL REGULATOR RV3488"/>
    <property type="match status" value="1"/>
</dbReference>
<sequence length="188" mass="20769">GSRGSEPGRGAGASESGRGGGSARTGRPRRASAQVPDRDNATREAIAQASRLADPREAAREPGRGSGGRGRAGDPFTGELRRREVLPLLVLHLISAGPSYGNQLMDRISAMTEGVLSVNPNTMYPLLRTLEGRELIEGNWEHPERRSRRYYSITEIGREEYERLLVEVRPFLDSIARSIDEIKREVYE</sequence>
<evidence type="ECO:0000313" key="3">
    <source>
        <dbReference type="EMBL" id="CAA9485793.1"/>
    </source>
</evidence>
<protein>
    <recommendedName>
        <fullName evidence="2">Transcription regulator PadR N-terminal domain-containing protein</fullName>
    </recommendedName>
</protein>
<reference evidence="3" key="1">
    <citation type="submission" date="2020-02" db="EMBL/GenBank/DDBJ databases">
        <authorList>
            <person name="Meier V. D."/>
        </authorList>
    </citation>
    <scope>NUCLEOTIDE SEQUENCE</scope>
    <source>
        <strain evidence="3">AVDCRST_MAG45</strain>
    </source>
</reference>
<name>A0A6J4S430_9ACTN</name>
<feature type="domain" description="Transcription regulator PadR N-terminal" evidence="2">
    <location>
        <begin position="90"/>
        <end position="162"/>
    </location>
</feature>
<dbReference type="Pfam" id="PF03551">
    <property type="entry name" value="PadR"/>
    <property type="match status" value="1"/>
</dbReference>
<feature type="compositionally biased region" description="Gly residues" evidence="1">
    <location>
        <begin position="1"/>
        <end position="23"/>
    </location>
</feature>
<evidence type="ECO:0000259" key="2">
    <source>
        <dbReference type="Pfam" id="PF03551"/>
    </source>
</evidence>
<dbReference type="InterPro" id="IPR036388">
    <property type="entry name" value="WH-like_DNA-bd_sf"/>
</dbReference>
<dbReference type="PANTHER" id="PTHR33169">
    <property type="entry name" value="PADR-FAMILY TRANSCRIPTIONAL REGULATOR"/>
    <property type="match status" value="1"/>
</dbReference>
<dbReference type="InterPro" id="IPR005149">
    <property type="entry name" value="Tscrpt_reg_PadR_N"/>
</dbReference>
<dbReference type="InterPro" id="IPR036390">
    <property type="entry name" value="WH_DNA-bd_sf"/>
</dbReference>
<feature type="non-terminal residue" evidence="3">
    <location>
        <position position="1"/>
    </location>
</feature>
<proteinExistence type="predicted"/>
<organism evidence="3">
    <name type="scientific">uncultured Solirubrobacterales bacterium</name>
    <dbReference type="NCBI Taxonomy" id="768556"/>
    <lineage>
        <taxon>Bacteria</taxon>
        <taxon>Bacillati</taxon>
        <taxon>Actinomycetota</taxon>
        <taxon>Thermoleophilia</taxon>
        <taxon>Solirubrobacterales</taxon>
        <taxon>environmental samples</taxon>
    </lineage>
</organism>
<dbReference type="Gene3D" id="1.10.10.10">
    <property type="entry name" value="Winged helix-like DNA-binding domain superfamily/Winged helix DNA-binding domain"/>
    <property type="match status" value="1"/>
</dbReference>